<dbReference type="eggNOG" id="ENOG502Z8IE">
    <property type="taxonomic scope" value="Bacteria"/>
</dbReference>
<dbReference type="RefSeq" id="WP_013862930.1">
    <property type="nucleotide sequence ID" value="NC_015635.1"/>
</dbReference>
<dbReference type="Pfam" id="PF18417">
    <property type="entry name" value="LodA_C"/>
    <property type="match status" value="1"/>
</dbReference>
<dbReference type="Proteomes" id="UP000007947">
    <property type="component" value="Chromosome"/>
</dbReference>
<feature type="domain" description="L-lysine epsilon oxidase C-terminal" evidence="2">
    <location>
        <begin position="343"/>
        <end position="489"/>
    </location>
</feature>
<dbReference type="InterPro" id="IPR033798">
    <property type="entry name" value="LodA-like"/>
</dbReference>
<name>F5XDN5_MICPN</name>
<sequence length="664" mass="71757">MTEIVRCVIHPGIGIARVGNAPTEYYVGPEAPGQVPAPTGGFKDAAGRIKRQAARFRVYGLDKDGAVVREVTADVGEVAWRVHLANRKAAWYQFLNAMDLGSKYALVAPRRNAGITGAARKKLIIDPGSRSITGRSIKGTAYRFDSGQFMGTKVRLGEVRTDNLGRLLVLGGFGASASYLDQPATTFANNDGWHDDTSDGTVRATVKIGTKTFEAEPAVVVVTPPNYGQGLYGVVTMYDVVYDLFCRTPAFGFKPPAKPSFWRHIYPMLERLVGSGWVNGGADMLFGPGSPSHLTTPDLLAKLADPGSASKALRTAYAGWFRDPAGAWGKQQPVKLPPFYGDAFGNYRNLGADDLAVTPTQYGWLKRWAAGDFDPDPASRTRPATLAGYPVANQPRALDEANLESCLGGPFHPGIELTWPLRVASMWNAPFRLKLLAEGKEPTMDYGVTLTPAEALGAAGVVSSTAPGTLTWWLGVPWQTDEASCLAGYEIGTYLPLPSFWAARVPNQVLSERSYERALDTGLPTTQRLKHLFRRLDWLRFFGPANSKRLNDNIARWHQLGIVAPRPGPADLAAEGIPDTLWVETALDPGLTAADATWEQVKLAERILGLPAGDVPAVDTALATDQVSAEGALEAVELAEQRLVDERDATPPDVQRLLLGRGEL</sequence>
<gene>
    <name evidence="3" type="ordered locus">MLP_20440</name>
</gene>
<evidence type="ECO:0008006" key="5">
    <source>
        <dbReference type="Google" id="ProtNLM"/>
    </source>
</evidence>
<dbReference type="EMBL" id="AP012204">
    <property type="protein sequence ID" value="BAK35058.1"/>
    <property type="molecule type" value="Genomic_DNA"/>
</dbReference>
<dbReference type="OrthoDB" id="2874181at2"/>
<evidence type="ECO:0000313" key="3">
    <source>
        <dbReference type="EMBL" id="BAK35058.1"/>
    </source>
</evidence>
<dbReference type="HOGENOM" id="CLU_012035_1_0_11"/>
<evidence type="ECO:0000313" key="4">
    <source>
        <dbReference type="Proteomes" id="UP000007947"/>
    </source>
</evidence>
<proteinExistence type="predicted"/>
<reference evidence="3 4" key="1">
    <citation type="submission" date="2011-05" db="EMBL/GenBank/DDBJ databases">
        <title>Whole genome sequence of Microlunatus phosphovorus NM-1.</title>
        <authorList>
            <person name="Hosoyama A."/>
            <person name="Sasaki K."/>
            <person name="Harada T."/>
            <person name="Igarashi R."/>
            <person name="Kawakoshi A."/>
            <person name="Sasagawa M."/>
            <person name="Fukada J."/>
            <person name="Nakamura S."/>
            <person name="Katano Y."/>
            <person name="Hanada S."/>
            <person name="Kamagata Y."/>
            <person name="Nakamura N."/>
            <person name="Yamazaki S."/>
            <person name="Fujita N."/>
        </authorList>
    </citation>
    <scope>NUCLEOTIDE SEQUENCE [LARGE SCALE GENOMIC DNA]</scope>
    <source>
        <strain evidence="4">ATCC 700054 / DSM 10555 / JCM 9379 / NBRC 101784 / NCIMB 13414 / VKM Ac-1990 / NM-1</strain>
    </source>
</reference>
<protein>
    <recommendedName>
        <fullName evidence="5">3-isopropylmalate dehydrogenase</fullName>
    </recommendedName>
</protein>
<dbReference type="KEGG" id="mph:MLP_20440"/>
<evidence type="ECO:0000259" key="1">
    <source>
        <dbReference type="Pfam" id="PF17990"/>
    </source>
</evidence>
<accession>F5XDN5</accession>
<dbReference type="Pfam" id="PF17990">
    <property type="entry name" value="LodA_N"/>
    <property type="match status" value="1"/>
</dbReference>
<dbReference type="InterPro" id="IPR041173">
    <property type="entry name" value="LodA_C"/>
</dbReference>
<organism evidence="3 4">
    <name type="scientific">Microlunatus phosphovorus (strain ATCC 700054 / DSM 10555 / JCM 9379 / NBRC 101784 / NCIMB 13414 / VKM Ac-1990 / NM-1)</name>
    <dbReference type="NCBI Taxonomy" id="1032480"/>
    <lineage>
        <taxon>Bacteria</taxon>
        <taxon>Bacillati</taxon>
        <taxon>Actinomycetota</taxon>
        <taxon>Actinomycetes</taxon>
        <taxon>Propionibacteriales</taxon>
        <taxon>Propionibacteriaceae</taxon>
        <taxon>Microlunatus</taxon>
    </lineage>
</organism>
<dbReference type="InterPro" id="IPR041168">
    <property type="entry name" value="LodA_N"/>
</dbReference>
<evidence type="ECO:0000259" key="2">
    <source>
        <dbReference type="Pfam" id="PF18417"/>
    </source>
</evidence>
<dbReference type="AlphaFoldDB" id="F5XDN5"/>
<dbReference type="CDD" id="cd14731">
    <property type="entry name" value="LodA_like_1"/>
    <property type="match status" value="1"/>
</dbReference>
<dbReference type="STRING" id="1032480.MLP_20440"/>
<keyword evidence="4" id="KW-1185">Reference proteome</keyword>
<feature type="domain" description="L-Lysine epsilon oxidase N-terminal" evidence="1">
    <location>
        <begin position="10"/>
        <end position="222"/>
    </location>
</feature>